<gene>
    <name evidence="2" type="ORF">RJT34_12079</name>
</gene>
<sequence length="87" mass="9404">MTLKGYTGGGMNSRLWKSHDNRGLSNRGLSSQVETTMCLARNLFIGDGTVLAGKLEPLPPRVEHKLSLAPPTKHVMATSGQWEGLLS</sequence>
<reference evidence="2 3" key="1">
    <citation type="submission" date="2024-01" db="EMBL/GenBank/DDBJ databases">
        <title>The genomes of 5 underutilized Papilionoideae crops provide insights into root nodulation and disease resistance.</title>
        <authorList>
            <person name="Yuan L."/>
        </authorList>
    </citation>
    <scope>NUCLEOTIDE SEQUENCE [LARGE SCALE GENOMIC DNA]</scope>
    <source>
        <strain evidence="2">LY-2023</strain>
        <tissue evidence="2">Leaf</tissue>
    </source>
</reference>
<comment type="caution">
    <text evidence="2">The sequence shown here is derived from an EMBL/GenBank/DDBJ whole genome shotgun (WGS) entry which is preliminary data.</text>
</comment>
<keyword evidence="3" id="KW-1185">Reference proteome</keyword>
<evidence type="ECO:0000313" key="2">
    <source>
        <dbReference type="EMBL" id="KAK7301218.1"/>
    </source>
</evidence>
<name>A0AAN9PKB7_CLITE</name>
<organism evidence="2 3">
    <name type="scientific">Clitoria ternatea</name>
    <name type="common">Butterfly pea</name>
    <dbReference type="NCBI Taxonomy" id="43366"/>
    <lineage>
        <taxon>Eukaryota</taxon>
        <taxon>Viridiplantae</taxon>
        <taxon>Streptophyta</taxon>
        <taxon>Embryophyta</taxon>
        <taxon>Tracheophyta</taxon>
        <taxon>Spermatophyta</taxon>
        <taxon>Magnoliopsida</taxon>
        <taxon>eudicotyledons</taxon>
        <taxon>Gunneridae</taxon>
        <taxon>Pentapetalae</taxon>
        <taxon>rosids</taxon>
        <taxon>fabids</taxon>
        <taxon>Fabales</taxon>
        <taxon>Fabaceae</taxon>
        <taxon>Papilionoideae</taxon>
        <taxon>50 kb inversion clade</taxon>
        <taxon>NPAAA clade</taxon>
        <taxon>indigoferoid/millettioid clade</taxon>
        <taxon>Phaseoleae</taxon>
        <taxon>Clitoria</taxon>
    </lineage>
</organism>
<dbReference type="Proteomes" id="UP001359559">
    <property type="component" value="Unassembled WGS sequence"/>
</dbReference>
<proteinExistence type="predicted"/>
<feature type="region of interest" description="Disordered" evidence="1">
    <location>
        <begin position="1"/>
        <end position="29"/>
    </location>
</feature>
<feature type="compositionally biased region" description="Gly residues" evidence="1">
    <location>
        <begin position="1"/>
        <end position="11"/>
    </location>
</feature>
<protein>
    <submittedName>
        <fullName evidence="2">Uncharacterized protein</fullName>
    </submittedName>
</protein>
<evidence type="ECO:0000256" key="1">
    <source>
        <dbReference type="SAM" id="MobiDB-lite"/>
    </source>
</evidence>
<accession>A0AAN9PKB7</accession>
<dbReference type="AlphaFoldDB" id="A0AAN9PKB7"/>
<dbReference type="EMBL" id="JAYKXN010000003">
    <property type="protein sequence ID" value="KAK7301218.1"/>
    <property type="molecule type" value="Genomic_DNA"/>
</dbReference>
<evidence type="ECO:0000313" key="3">
    <source>
        <dbReference type="Proteomes" id="UP001359559"/>
    </source>
</evidence>